<evidence type="ECO:0000313" key="1">
    <source>
        <dbReference type="EMBL" id="JAD34055.1"/>
    </source>
</evidence>
<protein>
    <submittedName>
        <fullName evidence="1">Uncharacterized protein</fullName>
    </submittedName>
</protein>
<reference evidence="1" key="1">
    <citation type="submission" date="2014-09" db="EMBL/GenBank/DDBJ databases">
        <authorList>
            <person name="Magalhaes I.L.F."/>
            <person name="Oliveira U."/>
            <person name="Santos F.R."/>
            <person name="Vidigal T.H.D.A."/>
            <person name="Brescovit A.D."/>
            <person name="Santos A.J."/>
        </authorList>
    </citation>
    <scope>NUCLEOTIDE SEQUENCE</scope>
    <source>
        <tissue evidence="1">Shoot tissue taken approximately 20 cm above the soil surface</tissue>
    </source>
</reference>
<name>A0A0A8ZBE3_ARUDO</name>
<proteinExistence type="predicted"/>
<dbReference type="EMBL" id="GBRH01263840">
    <property type="protein sequence ID" value="JAD34055.1"/>
    <property type="molecule type" value="Transcribed_RNA"/>
</dbReference>
<sequence>MHTEHTIHSTQTQFTWVLNIATYKSNFFKRGIKCYQQTNMQIHTSF</sequence>
<accession>A0A0A8ZBE3</accession>
<dbReference type="AlphaFoldDB" id="A0A0A8ZBE3"/>
<reference evidence="1" key="2">
    <citation type="journal article" date="2015" name="Data Brief">
        <title>Shoot transcriptome of the giant reed, Arundo donax.</title>
        <authorList>
            <person name="Barrero R.A."/>
            <person name="Guerrero F.D."/>
            <person name="Moolhuijzen P."/>
            <person name="Goolsby J.A."/>
            <person name="Tidwell J."/>
            <person name="Bellgard S.E."/>
            <person name="Bellgard M.I."/>
        </authorList>
    </citation>
    <scope>NUCLEOTIDE SEQUENCE</scope>
    <source>
        <tissue evidence="1">Shoot tissue taken approximately 20 cm above the soil surface</tissue>
    </source>
</reference>
<organism evidence="1">
    <name type="scientific">Arundo donax</name>
    <name type="common">Giant reed</name>
    <name type="synonym">Donax arundinaceus</name>
    <dbReference type="NCBI Taxonomy" id="35708"/>
    <lineage>
        <taxon>Eukaryota</taxon>
        <taxon>Viridiplantae</taxon>
        <taxon>Streptophyta</taxon>
        <taxon>Embryophyta</taxon>
        <taxon>Tracheophyta</taxon>
        <taxon>Spermatophyta</taxon>
        <taxon>Magnoliopsida</taxon>
        <taxon>Liliopsida</taxon>
        <taxon>Poales</taxon>
        <taxon>Poaceae</taxon>
        <taxon>PACMAD clade</taxon>
        <taxon>Arundinoideae</taxon>
        <taxon>Arundineae</taxon>
        <taxon>Arundo</taxon>
    </lineage>
</organism>